<reference evidence="1" key="1">
    <citation type="submission" date="2022-01" db="EMBL/GenBank/DDBJ databases">
        <authorList>
            <person name="Criscuolo A."/>
        </authorList>
    </citation>
    <scope>NUCLEOTIDE SEQUENCE</scope>
    <source>
        <strain evidence="1">CIP111893</strain>
    </source>
</reference>
<dbReference type="Proteomes" id="UP000838686">
    <property type="component" value="Unassembled WGS sequence"/>
</dbReference>
<dbReference type="RefSeq" id="WP_236341547.1">
    <property type="nucleotide sequence ID" value="NZ_CAKMMF010000010.1"/>
</dbReference>
<protein>
    <submittedName>
        <fullName evidence="1">Uncharacterized protein</fullName>
    </submittedName>
</protein>
<evidence type="ECO:0000313" key="2">
    <source>
        <dbReference type="Proteomes" id="UP000838686"/>
    </source>
</evidence>
<evidence type="ECO:0000313" key="1">
    <source>
        <dbReference type="EMBL" id="CAH1204176.1"/>
    </source>
</evidence>
<accession>A0ABN8GDJ0</accession>
<name>A0ABN8GDJ0_9BACL</name>
<gene>
    <name evidence="1" type="ORF">PAECIP111893_02175</name>
</gene>
<organism evidence="1 2">
    <name type="scientific">Paenibacillus plantiphilus</name>
    <dbReference type="NCBI Taxonomy" id="2905650"/>
    <lineage>
        <taxon>Bacteria</taxon>
        <taxon>Bacillati</taxon>
        <taxon>Bacillota</taxon>
        <taxon>Bacilli</taxon>
        <taxon>Bacillales</taxon>
        <taxon>Paenibacillaceae</taxon>
        <taxon>Paenibacillus</taxon>
    </lineage>
</organism>
<sequence>MGILRMDSWTRAIVCEAKVVMNGVECGASMLETTVSGTVGPKKPKNIKLFSMKNRQFFIGRD</sequence>
<proteinExistence type="predicted"/>
<keyword evidence="2" id="KW-1185">Reference proteome</keyword>
<comment type="caution">
    <text evidence="1">The sequence shown here is derived from an EMBL/GenBank/DDBJ whole genome shotgun (WGS) entry which is preliminary data.</text>
</comment>
<dbReference type="EMBL" id="CAKMMF010000010">
    <property type="protein sequence ID" value="CAH1204176.1"/>
    <property type="molecule type" value="Genomic_DNA"/>
</dbReference>